<organism evidence="3 4">
    <name type="scientific">Elysia marginata</name>
    <dbReference type="NCBI Taxonomy" id="1093978"/>
    <lineage>
        <taxon>Eukaryota</taxon>
        <taxon>Metazoa</taxon>
        <taxon>Spiralia</taxon>
        <taxon>Lophotrochozoa</taxon>
        <taxon>Mollusca</taxon>
        <taxon>Gastropoda</taxon>
        <taxon>Heterobranchia</taxon>
        <taxon>Euthyneura</taxon>
        <taxon>Panpulmonata</taxon>
        <taxon>Sacoglossa</taxon>
        <taxon>Placobranchoidea</taxon>
        <taxon>Plakobranchidae</taxon>
        <taxon>Elysia</taxon>
    </lineage>
</organism>
<evidence type="ECO:0000313" key="4">
    <source>
        <dbReference type="Proteomes" id="UP000762676"/>
    </source>
</evidence>
<dbReference type="Pfam" id="PF00078">
    <property type="entry name" value="RVT_1"/>
    <property type="match status" value="1"/>
</dbReference>
<keyword evidence="3" id="KW-0808">Transferase</keyword>
<protein>
    <submittedName>
        <fullName evidence="3">RNA-directed DNA polymerase from mobile element jockey</fullName>
    </submittedName>
</protein>
<keyword evidence="3" id="KW-0695">RNA-directed DNA polymerase</keyword>
<evidence type="ECO:0000259" key="2">
    <source>
        <dbReference type="Pfam" id="PF00078"/>
    </source>
</evidence>
<dbReference type="AlphaFoldDB" id="A0AAV4F9A0"/>
<keyword evidence="3" id="KW-0548">Nucleotidyltransferase</keyword>
<keyword evidence="1" id="KW-1133">Transmembrane helix</keyword>
<evidence type="ECO:0000313" key="3">
    <source>
        <dbReference type="EMBL" id="GFR69797.1"/>
    </source>
</evidence>
<comment type="caution">
    <text evidence="3">The sequence shown here is derived from an EMBL/GenBank/DDBJ whole genome shotgun (WGS) entry which is preliminary data.</text>
</comment>
<proteinExistence type="predicted"/>
<accession>A0AAV4F9A0</accession>
<feature type="transmembrane region" description="Helical" evidence="1">
    <location>
        <begin position="20"/>
        <end position="39"/>
    </location>
</feature>
<evidence type="ECO:0000256" key="1">
    <source>
        <dbReference type="SAM" id="Phobius"/>
    </source>
</evidence>
<dbReference type="PANTHER" id="PTHR47027:SF20">
    <property type="entry name" value="REVERSE TRANSCRIPTASE-LIKE PROTEIN WITH RNA-DIRECTED DNA POLYMERASE DOMAIN"/>
    <property type="match status" value="1"/>
</dbReference>
<dbReference type="GO" id="GO:0003964">
    <property type="term" value="F:RNA-directed DNA polymerase activity"/>
    <property type="evidence" value="ECO:0007669"/>
    <property type="project" value="UniProtKB-KW"/>
</dbReference>
<dbReference type="PANTHER" id="PTHR47027">
    <property type="entry name" value="REVERSE TRANSCRIPTASE DOMAIN-CONTAINING PROTEIN"/>
    <property type="match status" value="1"/>
</dbReference>
<sequence>MRNAKIITLYKKKGDRRDCVYRGIFLLSTVGKAFARIVLNHLQQLADQVYPESQCGIRAKGSTIDMVFSIRQLQEKCREQRRPLYPASIDLTKAFDLVSWTGLFTLLPSIGCLPKLPRMIMLFHDNMMGTVKYDDSSSDLFPIKIGVMQGCVLALTLFRIFCPYSSATPSAGKKIAFSSPPEKMATYSTYRVSEQGERCIECSLEICSLQTMPPSPRTPTKPFSDSSHVFADTCREFSLTISLKKTNNIGQHVDTTPTITIDEQILEAVEKFTYLGSTIFNNLSMDAELNVRIGKSSTTMARLPKRLWDNTMLTLSTKMRVYQACVLSTLLYDSESWALH</sequence>
<keyword evidence="1" id="KW-0812">Transmembrane</keyword>
<gene>
    <name evidence="3" type="ORF">ElyMa_003766900</name>
</gene>
<reference evidence="3 4" key="1">
    <citation type="journal article" date="2021" name="Elife">
        <title>Chloroplast acquisition without the gene transfer in kleptoplastic sea slugs, Plakobranchus ocellatus.</title>
        <authorList>
            <person name="Maeda T."/>
            <person name="Takahashi S."/>
            <person name="Yoshida T."/>
            <person name="Shimamura S."/>
            <person name="Takaki Y."/>
            <person name="Nagai Y."/>
            <person name="Toyoda A."/>
            <person name="Suzuki Y."/>
            <person name="Arimoto A."/>
            <person name="Ishii H."/>
            <person name="Satoh N."/>
            <person name="Nishiyama T."/>
            <person name="Hasebe M."/>
            <person name="Maruyama T."/>
            <person name="Minagawa J."/>
            <person name="Obokata J."/>
            <person name="Shigenobu S."/>
        </authorList>
    </citation>
    <scope>NUCLEOTIDE SEQUENCE [LARGE SCALE GENOMIC DNA]</scope>
</reference>
<dbReference type="Proteomes" id="UP000762676">
    <property type="component" value="Unassembled WGS sequence"/>
</dbReference>
<keyword evidence="1" id="KW-0472">Membrane</keyword>
<dbReference type="InterPro" id="IPR000477">
    <property type="entry name" value="RT_dom"/>
</dbReference>
<feature type="domain" description="Reverse transcriptase" evidence="2">
    <location>
        <begin position="19"/>
        <end position="161"/>
    </location>
</feature>
<dbReference type="EMBL" id="BMAT01007723">
    <property type="protein sequence ID" value="GFR69797.1"/>
    <property type="molecule type" value="Genomic_DNA"/>
</dbReference>
<keyword evidence="4" id="KW-1185">Reference proteome</keyword>
<name>A0AAV4F9A0_9GAST</name>